<gene>
    <name evidence="2" type="ORF">Zmor_014908</name>
</gene>
<protein>
    <submittedName>
        <fullName evidence="2">Uncharacterized protein</fullName>
    </submittedName>
</protein>
<feature type="coiled-coil region" evidence="1">
    <location>
        <begin position="77"/>
        <end position="104"/>
    </location>
</feature>
<evidence type="ECO:0000313" key="3">
    <source>
        <dbReference type="Proteomes" id="UP001168821"/>
    </source>
</evidence>
<keyword evidence="1" id="KW-0175">Coiled coil</keyword>
<reference evidence="2" key="1">
    <citation type="journal article" date="2023" name="G3 (Bethesda)">
        <title>Whole genome assemblies of Zophobas morio and Tenebrio molitor.</title>
        <authorList>
            <person name="Kaur S."/>
            <person name="Stinson S.A."/>
            <person name="diCenzo G.C."/>
        </authorList>
    </citation>
    <scope>NUCLEOTIDE SEQUENCE</scope>
    <source>
        <strain evidence="2">QUZm001</strain>
    </source>
</reference>
<dbReference type="Proteomes" id="UP001168821">
    <property type="component" value="Unassembled WGS sequence"/>
</dbReference>
<name>A0AA38IGY6_9CUCU</name>
<dbReference type="AlphaFoldDB" id="A0AA38IGY6"/>
<proteinExistence type="predicted"/>
<keyword evidence="3" id="KW-1185">Reference proteome</keyword>
<comment type="caution">
    <text evidence="2">The sequence shown here is derived from an EMBL/GenBank/DDBJ whole genome shotgun (WGS) entry which is preliminary data.</text>
</comment>
<evidence type="ECO:0000256" key="1">
    <source>
        <dbReference type="SAM" id="Coils"/>
    </source>
</evidence>
<dbReference type="EMBL" id="JALNTZ010000004">
    <property type="protein sequence ID" value="KAJ3655795.1"/>
    <property type="molecule type" value="Genomic_DNA"/>
</dbReference>
<organism evidence="2 3">
    <name type="scientific">Zophobas morio</name>
    <dbReference type="NCBI Taxonomy" id="2755281"/>
    <lineage>
        <taxon>Eukaryota</taxon>
        <taxon>Metazoa</taxon>
        <taxon>Ecdysozoa</taxon>
        <taxon>Arthropoda</taxon>
        <taxon>Hexapoda</taxon>
        <taxon>Insecta</taxon>
        <taxon>Pterygota</taxon>
        <taxon>Neoptera</taxon>
        <taxon>Endopterygota</taxon>
        <taxon>Coleoptera</taxon>
        <taxon>Polyphaga</taxon>
        <taxon>Cucujiformia</taxon>
        <taxon>Tenebrionidae</taxon>
        <taxon>Zophobas</taxon>
    </lineage>
</organism>
<evidence type="ECO:0000313" key="2">
    <source>
        <dbReference type="EMBL" id="KAJ3655795.1"/>
    </source>
</evidence>
<accession>A0AA38IGY6</accession>
<sequence length="257" mass="28776">MMADANGGADKVLCWVCNNPAVRKKIYCGDCGVWSHLSCAEKKKCCDSGSAAQTSDIEDVNSVKNLVATINSLTMMLADVKKVVGDLVEENKKLRQEIELLKDEKSHGPCVLSDGKILEEVEERQFRSQNIIISNLPESQEESNEIKAADDRNKVVNLISATGIGETETLKTLRIGKISNKPRLIKVTLSSSVIVREIVTKYRTRNGIYVNRDLTKMQQDVAYKTRKEFKERVNKGKKTISLKYYNGVPKIVTKNNH</sequence>